<dbReference type="SUPFAM" id="SSF141371">
    <property type="entry name" value="PilZ domain-like"/>
    <property type="match status" value="1"/>
</dbReference>
<accession>A0ABY4CEV7</accession>
<dbReference type="Gene3D" id="2.40.10.220">
    <property type="entry name" value="predicted glycosyltransferase like domains"/>
    <property type="match status" value="1"/>
</dbReference>
<evidence type="ECO:0000259" key="1">
    <source>
        <dbReference type="Pfam" id="PF07238"/>
    </source>
</evidence>
<organism evidence="2 3">
    <name type="scientific">Fodinisporobacter ferrooxydans</name>
    <dbReference type="NCBI Taxonomy" id="2901836"/>
    <lineage>
        <taxon>Bacteria</taxon>
        <taxon>Bacillati</taxon>
        <taxon>Bacillota</taxon>
        <taxon>Bacilli</taxon>
        <taxon>Bacillales</taxon>
        <taxon>Alicyclobacillaceae</taxon>
        <taxon>Fodinisporobacter</taxon>
    </lineage>
</organism>
<dbReference type="Proteomes" id="UP000830167">
    <property type="component" value="Chromosome"/>
</dbReference>
<dbReference type="Pfam" id="PF07238">
    <property type="entry name" value="PilZ"/>
    <property type="match status" value="1"/>
</dbReference>
<name>A0ABY4CEV7_9BACL</name>
<evidence type="ECO:0000313" key="3">
    <source>
        <dbReference type="Proteomes" id="UP000830167"/>
    </source>
</evidence>
<dbReference type="EMBL" id="CP089291">
    <property type="protein sequence ID" value="UOF89065.1"/>
    <property type="molecule type" value="Genomic_DNA"/>
</dbReference>
<dbReference type="RefSeq" id="WP_347435748.1">
    <property type="nucleotide sequence ID" value="NZ_CP089291.1"/>
</dbReference>
<proteinExistence type="predicted"/>
<feature type="domain" description="PilZ" evidence="1">
    <location>
        <begin position="28"/>
        <end position="127"/>
    </location>
</feature>
<reference evidence="2" key="1">
    <citation type="submission" date="2021-12" db="EMBL/GenBank/DDBJ databases">
        <title>Alicyclobacillaceae gen. nov., sp. nov., isolated from chalcocite enrichment system.</title>
        <authorList>
            <person name="Jiang Z."/>
        </authorList>
    </citation>
    <scope>NUCLEOTIDE SEQUENCE</scope>
    <source>
        <strain evidence="2">MYW30-H2</strain>
    </source>
</reference>
<gene>
    <name evidence="2" type="ORF">LSG31_14150</name>
</gene>
<evidence type="ECO:0000313" key="2">
    <source>
        <dbReference type="EMBL" id="UOF89065.1"/>
    </source>
</evidence>
<keyword evidence="3" id="KW-1185">Reference proteome</keyword>
<dbReference type="InterPro" id="IPR009875">
    <property type="entry name" value="PilZ_domain"/>
</dbReference>
<protein>
    <submittedName>
        <fullName evidence="2">PilZ domain-containing protein</fullName>
    </submittedName>
</protein>
<sequence>MFALFTKNKKEENLQPMQLSNRENNFSNQREYFRLPMDKKCSIQLKIGNLTSSWGECHLVNVSAGGAQIMAPYKFPVSHSDILVRIQFDLVNQYTLESEIVWSNLVNNVYHYGLKWVINDLNRENMEQELIHFQIINRKGYGVH</sequence>